<dbReference type="EMBL" id="JBHSDU010000003">
    <property type="protein sequence ID" value="MFC4308817.1"/>
    <property type="molecule type" value="Genomic_DNA"/>
</dbReference>
<feature type="transmembrane region" description="Helical" evidence="1">
    <location>
        <begin position="85"/>
        <end position="103"/>
    </location>
</feature>
<evidence type="ECO:0000313" key="3">
    <source>
        <dbReference type="Proteomes" id="UP001595904"/>
    </source>
</evidence>
<organism evidence="2 3">
    <name type="scientific">Steroidobacter flavus</name>
    <dbReference type="NCBI Taxonomy" id="1842136"/>
    <lineage>
        <taxon>Bacteria</taxon>
        <taxon>Pseudomonadati</taxon>
        <taxon>Pseudomonadota</taxon>
        <taxon>Gammaproteobacteria</taxon>
        <taxon>Steroidobacterales</taxon>
        <taxon>Steroidobacteraceae</taxon>
        <taxon>Steroidobacter</taxon>
    </lineage>
</organism>
<sequence length="139" mass="14801">MPNISIRAVILATLAVLGVDIISGMLLTQMFGGPGFDSNLSQDEIRRAYQVLMQDVRYLTLGMILGTASTVLGGYLAARLARSMPYFNALAFGVLGMLISMIGTGDLPMWFKILGLILSLPAAVLGGHIAKLRMSKPAS</sequence>
<comment type="caution">
    <text evidence="2">The sequence shown here is derived from an EMBL/GenBank/DDBJ whole genome shotgun (WGS) entry which is preliminary data.</text>
</comment>
<gene>
    <name evidence="2" type="ORF">ACFPN2_06960</name>
</gene>
<feature type="transmembrane region" description="Helical" evidence="1">
    <location>
        <begin position="9"/>
        <end position="31"/>
    </location>
</feature>
<protein>
    <submittedName>
        <fullName evidence="2">Uncharacterized protein</fullName>
    </submittedName>
</protein>
<reference evidence="3" key="1">
    <citation type="journal article" date="2019" name="Int. J. Syst. Evol. Microbiol.">
        <title>The Global Catalogue of Microorganisms (GCM) 10K type strain sequencing project: providing services to taxonomists for standard genome sequencing and annotation.</title>
        <authorList>
            <consortium name="The Broad Institute Genomics Platform"/>
            <consortium name="The Broad Institute Genome Sequencing Center for Infectious Disease"/>
            <person name="Wu L."/>
            <person name="Ma J."/>
        </authorList>
    </citation>
    <scope>NUCLEOTIDE SEQUENCE [LARGE SCALE GENOMIC DNA]</scope>
    <source>
        <strain evidence="3">CGMCC 1.10759</strain>
    </source>
</reference>
<keyword evidence="1" id="KW-0812">Transmembrane</keyword>
<keyword evidence="1" id="KW-0472">Membrane</keyword>
<name>A0ABV8SPP7_9GAMM</name>
<keyword evidence="1" id="KW-1133">Transmembrane helix</keyword>
<dbReference type="RefSeq" id="WP_380595897.1">
    <property type="nucleotide sequence ID" value="NZ_JBHSDU010000003.1"/>
</dbReference>
<evidence type="ECO:0000313" key="2">
    <source>
        <dbReference type="EMBL" id="MFC4308817.1"/>
    </source>
</evidence>
<feature type="transmembrane region" description="Helical" evidence="1">
    <location>
        <begin position="109"/>
        <end position="130"/>
    </location>
</feature>
<proteinExistence type="predicted"/>
<dbReference type="Proteomes" id="UP001595904">
    <property type="component" value="Unassembled WGS sequence"/>
</dbReference>
<feature type="transmembrane region" description="Helical" evidence="1">
    <location>
        <begin position="58"/>
        <end position="78"/>
    </location>
</feature>
<accession>A0ABV8SPP7</accession>
<evidence type="ECO:0000256" key="1">
    <source>
        <dbReference type="SAM" id="Phobius"/>
    </source>
</evidence>
<keyword evidence="3" id="KW-1185">Reference proteome</keyword>